<feature type="region of interest" description="Disordered" evidence="4">
    <location>
        <begin position="69"/>
        <end position="127"/>
    </location>
</feature>
<dbReference type="PANTHER" id="PTHR19212">
    <property type="entry name" value="LEUCINE RICH REPEAT IN FLII INTERACTING PROTEIN"/>
    <property type="match status" value="1"/>
</dbReference>
<reference evidence="5" key="1">
    <citation type="submission" date="2021-06" db="EMBL/GenBank/DDBJ databases">
        <authorList>
            <person name="Hodson N. C."/>
            <person name="Mongue J. A."/>
            <person name="Jaron S. K."/>
        </authorList>
    </citation>
    <scope>NUCLEOTIDE SEQUENCE</scope>
</reference>
<name>A0A8J2LRT5_9HEXA</name>
<evidence type="ECO:0000313" key="5">
    <source>
        <dbReference type="EMBL" id="CAG7836576.1"/>
    </source>
</evidence>
<feature type="coiled-coil region" evidence="3">
    <location>
        <begin position="561"/>
        <end position="644"/>
    </location>
</feature>
<evidence type="ECO:0000256" key="4">
    <source>
        <dbReference type="SAM" id="MobiDB-lite"/>
    </source>
</evidence>
<dbReference type="GO" id="GO:0006355">
    <property type="term" value="P:regulation of DNA-templated transcription"/>
    <property type="evidence" value="ECO:0007669"/>
    <property type="project" value="InterPro"/>
</dbReference>
<feature type="region of interest" description="Disordered" evidence="4">
    <location>
        <begin position="729"/>
        <end position="758"/>
    </location>
</feature>
<evidence type="ECO:0000256" key="3">
    <source>
        <dbReference type="SAM" id="Coils"/>
    </source>
</evidence>
<dbReference type="PANTHER" id="PTHR19212:SF0">
    <property type="entry name" value="LD07988P"/>
    <property type="match status" value="1"/>
</dbReference>
<dbReference type="EMBL" id="CAJVCH010571081">
    <property type="protein sequence ID" value="CAG7836576.1"/>
    <property type="molecule type" value="Genomic_DNA"/>
</dbReference>
<dbReference type="AlphaFoldDB" id="A0A8J2LRT5"/>
<dbReference type="Proteomes" id="UP000708208">
    <property type="component" value="Unassembled WGS sequence"/>
</dbReference>
<evidence type="ECO:0000256" key="1">
    <source>
        <dbReference type="ARBA" id="ARBA00008275"/>
    </source>
</evidence>
<feature type="compositionally biased region" description="Polar residues" evidence="4">
    <location>
        <begin position="737"/>
        <end position="758"/>
    </location>
</feature>
<protein>
    <recommendedName>
        <fullName evidence="7">Leucine-rich repeat flightless-interacting protein 2</fullName>
    </recommendedName>
</protein>
<dbReference type="OrthoDB" id="10028421at2759"/>
<feature type="compositionally biased region" description="Polar residues" evidence="4">
    <location>
        <begin position="95"/>
        <end position="109"/>
    </location>
</feature>
<keyword evidence="6" id="KW-1185">Reference proteome</keyword>
<dbReference type="Pfam" id="PF09738">
    <property type="entry name" value="LRRFIP"/>
    <property type="match status" value="1"/>
</dbReference>
<accession>A0A8J2LRT5</accession>
<keyword evidence="2 3" id="KW-0175">Coiled coil</keyword>
<comment type="caution">
    <text evidence="5">The sequence shown here is derived from an EMBL/GenBank/DDBJ whole genome shotgun (WGS) entry which is preliminary data.</text>
</comment>
<feature type="region of interest" description="Disordered" evidence="4">
    <location>
        <begin position="532"/>
        <end position="557"/>
    </location>
</feature>
<dbReference type="InterPro" id="IPR019139">
    <property type="entry name" value="LRRFIP1/2"/>
</dbReference>
<gene>
    <name evidence="5" type="ORF">AFUS01_LOCUS45811</name>
</gene>
<evidence type="ECO:0000256" key="2">
    <source>
        <dbReference type="ARBA" id="ARBA00023054"/>
    </source>
</evidence>
<evidence type="ECO:0000313" key="6">
    <source>
        <dbReference type="Proteomes" id="UP000708208"/>
    </source>
</evidence>
<organism evidence="5 6">
    <name type="scientific">Allacma fusca</name>
    <dbReference type="NCBI Taxonomy" id="39272"/>
    <lineage>
        <taxon>Eukaryota</taxon>
        <taxon>Metazoa</taxon>
        <taxon>Ecdysozoa</taxon>
        <taxon>Arthropoda</taxon>
        <taxon>Hexapoda</taxon>
        <taxon>Collembola</taxon>
        <taxon>Symphypleona</taxon>
        <taxon>Sminthuridae</taxon>
        <taxon>Allacma</taxon>
    </lineage>
</organism>
<evidence type="ECO:0008006" key="7">
    <source>
        <dbReference type="Google" id="ProtNLM"/>
    </source>
</evidence>
<feature type="compositionally biased region" description="Low complexity" evidence="4">
    <location>
        <begin position="69"/>
        <end position="94"/>
    </location>
</feature>
<feature type="compositionally biased region" description="Polar residues" evidence="4">
    <location>
        <begin position="532"/>
        <end position="544"/>
    </location>
</feature>
<feature type="coiled-coil region" evidence="3">
    <location>
        <begin position="478"/>
        <end position="512"/>
    </location>
</feature>
<proteinExistence type="inferred from homology"/>
<comment type="similarity">
    <text evidence="1">Belongs to the LRRFIP family.</text>
</comment>
<sequence>MTDIYGSIYVKNYRSDRLRLRQKYGYTSRHNSTDSLHSDYPPVGQHYGLSSGLSSLAVSTADLTAISNSSNSATNATLRSSSGYSSSDFGSSLGNTYENESRLNQNGYSPPSCYPRQKATLQSFESPSQAQKPKYSILTAAVRLSADFSAGGLNSRAASNIDLRGQTPYSSHAVLPLKTGLASRPYYQYQRTYSGGTKIRCSSADPDSSKRLLAVENSSTLQVPPVVSNSLMMRYGRYQTPSGGVPPRTGNFSSSRCASADRFCHAGTAGSTLGNSMISLASSLWSQYNSFSNIYESNPKINVTCIASPTVDSLARYTPVTELARNVSSYKWDPDEVHNSKSYALGRSNSSLAIGYRGSYENNFGSNSNIASAFSNKAATLPSGWLPPSQRPSLSREVSMEEKAQDNIFEVINEEKSSRGSEDSFRHKSLVTMNGGGKKHGFELDAEDEATLARSTSSINLDVNKIYTNYTQAEARLAARRQARAEAREIRMRELEKQQKESEENADRHYDMYSSDVVNRAAFRVALGSHRQPSLSVGSGASYHSSRRSSEDSSEDGIVSIRDMRHELKELEDKFRKSMVQNAQLDNEKSALTYHVELLKDKIEDLEESLAQLQREHRDKCREFENLKRLSTQLKDELEYYKSQLNERNELIKEYGLVVVENEVEVDLGNGERETRIKRTLVTQQTAQVLSTLGDGSLDVRLKKVLEEKNELLDEIRRLKLDLEEERNNAKGDRAGLQNNNSHSPHTNGPENNDSAVDSNREANKQMADWRFRIAKYEQEIATLQANVARLDNQVTRYKTAADEAEAREDDLKVEKRKLQRELRETQSKYDELETTNSHLQKRLDKLKTAKSTLLKEL</sequence>